<proteinExistence type="predicted"/>
<keyword evidence="2" id="KW-1185">Reference proteome</keyword>
<protein>
    <submittedName>
        <fullName evidence="1">Uncharacterized protein</fullName>
    </submittedName>
</protein>
<dbReference type="EMBL" id="CM047583">
    <property type="protein sequence ID" value="KAI9912663.1"/>
    <property type="molecule type" value="Genomic_DNA"/>
</dbReference>
<name>A0ACC0W3Z4_9STRA</name>
<comment type="caution">
    <text evidence="1">The sequence shown here is derived from an EMBL/GenBank/DDBJ whole genome shotgun (WGS) entry which is preliminary data.</text>
</comment>
<organism evidence="1 2">
    <name type="scientific">Peronosclerospora sorghi</name>
    <dbReference type="NCBI Taxonomy" id="230839"/>
    <lineage>
        <taxon>Eukaryota</taxon>
        <taxon>Sar</taxon>
        <taxon>Stramenopiles</taxon>
        <taxon>Oomycota</taxon>
        <taxon>Peronosporomycetes</taxon>
        <taxon>Peronosporales</taxon>
        <taxon>Peronosporaceae</taxon>
        <taxon>Peronosclerospora</taxon>
    </lineage>
</organism>
<reference evidence="1 2" key="1">
    <citation type="journal article" date="2022" name="bioRxiv">
        <title>The genome of the oomycete Peronosclerospora sorghi, a cosmopolitan pathogen of maize and sorghum, is inflated with dispersed pseudogenes.</title>
        <authorList>
            <person name="Fletcher K."/>
            <person name="Martin F."/>
            <person name="Isakeit T."/>
            <person name="Cavanaugh K."/>
            <person name="Magill C."/>
            <person name="Michelmore R."/>
        </authorList>
    </citation>
    <scope>NUCLEOTIDE SEQUENCE [LARGE SCALE GENOMIC DNA]</scope>
    <source>
        <strain evidence="1">P6</strain>
    </source>
</reference>
<evidence type="ECO:0000313" key="2">
    <source>
        <dbReference type="Proteomes" id="UP001163321"/>
    </source>
</evidence>
<dbReference type="Proteomes" id="UP001163321">
    <property type="component" value="Chromosome 4"/>
</dbReference>
<evidence type="ECO:0000313" key="1">
    <source>
        <dbReference type="EMBL" id="KAI9912663.1"/>
    </source>
</evidence>
<gene>
    <name evidence="1" type="ORF">PsorP6_005528</name>
</gene>
<sequence>MSIAYGLEQADDIFLTNWIGTILGPAGTFSYVPPIGWMKDAINFLAGILRVMMDEFKASGFTVVTCIHTCHLSCILRATSIWAVWIPSRVALSARHVIY</sequence>
<accession>A0ACC0W3Z4</accession>